<dbReference type="PATRIC" id="fig|1050174.4.peg.576"/>
<accession>A0A0G3GSB8</accession>
<gene>
    <name evidence="2" type="ORF">CEPID_02840</name>
</gene>
<evidence type="ECO:0000313" key="3">
    <source>
        <dbReference type="Proteomes" id="UP000035368"/>
    </source>
</evidence>
<dbReference type="KEGG" id="cei:CEPID_02840"/>
<feature type="signal peptide" evidence="1">
    <location>
        <begin position="1"/>
        <end position="22"/>
    </location>
</feature>
<dbReference type="PROSITE" id="PS51257">
    <property type="entry name" value="PROKAR_LIPOPROTEIN"/>
    <property type="match status" value="1"/>
</dbReference>
<dbReference type="Proteomes" id="UP000035368">
    <property type="component" value="Chromosome"/>
</dbReference>
<protein>
    <recommendedName>
        <fullName evidence="4">Lipoprotein</fullName>
    </recommendedName>
</protein>
<dbReference type="STRING" id="1050174.CEPID_02840"/>
<proteinExistence type="predicted"/>
<dbReference type="RefSeq" id="WP_047239656.1">
    <property type="nucleotide sequence ID" value="NZ_CP011541.1"/>
</dbReference>
<dbReference type="AlphaFoldDB" id="A0A0G3GSB8"/>
<evidence type="ECO:0000256" key="1">
    <source>
        <dbReference type="SAM" id="SignalP"/>
    </source>
</evidence>
<dbReference type="EMBL" id="CP011541">
    <property type="protein sequence ID" value="AKK02448.1"/>
    <property type="molecule type" value="Genomic_DNA"/>
</dbReference>
<feature type="chain" id="PRO_5038958844" description="Lipoprotein" evidence="1">
    <location>
        <begin position="23"/>
        <end position="149"/>
    </location>
</feature>
<evidence type="ECO:0008006" key="4">
    <source>
        <dbReference type="Google" id="ProtNLM"/>
    </source>
</evidence>
<sequence length="149" mass="15850">MRQLPAFPILLALIGASLTACSSPPHDALARLKKEPGTHAILPASELLIDGAQSFIIVCPYIPADTVSELVGGESVKVPSDGYDSVLNSAVSLLADGSVWTQKYARDEVNLCPSGSDPSPTIRPASDLLTFEKHGRGWVLTEVTQERPE</sequence>
<dbReference type="OrthoDB" id="4417381at2"/>
<organism evidence="2 3">
    <name type="scientific">Corynebacterium epidermidicanis</name>
    <dbReference type="NCBI Taxonomy" id="1050174"/>
    <lineage>
        <taxon>Bacteria</taxon>
        <taxon>Bacillati</taxon>
        <taxon>Actinomycetota</taxon>
        <taxon>Actinomycetes</taxon>
        <taxon>Mycobacteriales</taxon>
        <taxon>Corynebacteriaceae</taxon>
        <taxon>Corynebacterium</taxon>
    </lineage>
</organism>
<keyword evidence="1" id="KW-0732">Signal</keyword>
<evidence type="ECO:0000313" key="2">
    <source>
        <dbReference type="EMBL" id="AKK02448.1"/>
    </source>
</evidence>
<keyword evidence="3" id="KW-1185">Reference proteome</keyword>
<name>A0A0G3GSB8_9CORY</name>
<reference evidence="2 3" key="1">
    <citation type="submission" date="2015-05" db="EMBL/GenBank/DDBJ databases">
        <title>Complete genome sequence of Corynebacterium epidermidicanis DSM 45586, isolated from the skin of a dog suffering from pruritus.</title>
        <authorList>
            <person name="Ruckert C."/>
            <person name="Albersmeier A."/>
            <person name="Winkler A."/>
            <person name="Tauch A."/>
        </authorList>
    </citation>
    <scope>NUCLEOTIDE SEQUENCE [LARGE SCALE GENOMIC DNA]</scope>
    <source>
        <strain evidence="2 3">DSM 45586</strain>
    </source>
</reference>